<feature type="compositionally biased region" description="Basic and acidic residues" evidence="1">
    <location>
        <begin position="110"/>
        <end position="126"/>
    </location>
</feature>
<dbReference type="PANTHER" id="PTHR23011">
    <property type="entry name" value="CYCLIC NUCLEOTIDE-BINDING DOMAIN CONTAINING PROTEIN"/>
    <property type="match status" value="1"/>
</dbReference>
<comment type="caution">
    <text evidence="3">The sequence shown here is derived from an EMBL/GenBank/DDBJ whole genome shotgun (WGS) entry which is preliminary data.</text>
</comment>
<sequence>MKPSSSYDFEEELNDPPIIHDSQTVFDIMVATASLPFFQQFPTSTRALLCREMAVGTVKRGEKLTFNYDDGDPFLSTKNALYLVLQGKAQVGVIGATFGPGDTVGFRGVPDSDKGPTPESSSRDEPAEADEGTKVVLGSTFEPVLMKAQTVTPKISSTKFTRRGSLSGALTKGKQSVYAKTTLILGKIPYNICARLFADPEVCRSIVWAPCVSRAILNLPDPTERNDMECACVIELLRSVPYLNEQSTAMQRLLARQFMYAKVKRGDALCFWQNVIGGSKNCEWFVVAINGNLGVYAEKAKNWWGFNEVNTFETGGDNKKGGKGGGGEGVTQCNYCIAGASETVELLYMPLSLFKAFVFPSQDLMFSTEKCRAVLKVPPSERKVSEISYLLNNVLKNHAFFQQMTLAARTKMATNMTIGFIDEGEMLVDVGEIATASYILLSGSAKICVESSDGIQRWSKNGSPTTSPVVSQGRVLEASKISKLEPGDIFGAEMMIQKTPSNVMLKVTEPSEFIVISENNYRGALGRRDLLLDRVEEKEFRGLTLEHVMNMNSRMEHPAFSVLRKAPGALLSKISSSFHLRMLPPRRSLGKSDGIFSMVLHGSVSLHRTKKRDKNKFAVVQAGEASPEAPTPRASQVEREALANEVENRRVRSWWRKRKVDAAERVVEGGVVVGGYECKINGSGIGGYFCYTREHTLIADFDVEEMNQYATFESSSRQRACVKVGQDLMNMGRRGGGGG</sequence>
<dbReference type="PROSITE" id="PS50042">
    <property type="entry name" value="CNMP_BINDING_3"/>
    <property type="match status" value="1"/>
</dbReference>
<gene>
    <name evidence="3" type="ORF">TrLO_g3530</name>
</gene>
<dbReference type="InterPro" id="IPR018490">
    <property type="entry name" value="cNMP-bd_dom_sf"/>
</dbReference>
<feature type="non-terminal residue" evidence="3">
    <location>
        <position position="739"/>
    </location>
</feature>
<evidence type="ECO:0000313" key="4">
    <source>
        <dbReference type="Proteomes" id="UP001165122"/>
    </source>
</evidence>
<evidence type="ECO:0000256" key="1">
    <source>
        <dbReference type="SAM" id="MobiDB-lite"/>
    </source>
</evidence>
<proteinExistence type="predicted"/>
<accession>A0A9W7FA05</accession>
<reference evidence="4" key="1">
    <citation type="journal article" date="2023" name="Commun. Biol.">
        <title>Genome analysis of Parmales, the sister group of diatoms, reveals the evolutionary specialization of diatoms from phago-mixotrophs to photoautotrophs.</title>
        <authorList>
            <person name="Ban H."/>
            <person name="Sato S."/>
            <person name="Yoshikawa S."/>
            <person name="Yamada K."/>
            <person name="Nakamura Y."/>
            <person name="Ichinomiya M."/>
            <person name="Sato N."/>
            <person name="Blanc-Mathieu R."/>
            <person name="Endo H."/>
            <person name="Kuwata A."/>
            <person name="Ogata H."/>
        </authorList>
    </citation>
    <scope>NUCLEOTIDE SEQUENCE [LARGE SCALE GENOMIC DNA]</scope>
    <source>
        <strain evidence="4">NIES 3700</strain>
    </source>
</reference>
<protein>
    <recommendedName>
        <fullName evidence="2">Cyclic nucleotide-binding domain-containing protein</fullName>
    </recommendedName>
</protein>
<organism evidence="3 4">
    <name type="scientific">Triparma laevis f. longispina</name>
    <dbReference type="NCBI Taxonomy" id="1714387"/>
    <lineage>
        <taxon>Eukaryota</taxon>
        <taxon>Sar</taxon>
        <taxon>Stramenopiles</taxon>
        <taxon>Ochrophyta</taxon>
        <taxon>Bolidophyceae</taxon>
        <taxon>Parmales</taxon>
        <taxon>Triparmaceae</taxon>
        <taxon>Triparma</taxon>
    </lineage>
</organism>
<feature type="region of interest" description="Disordered" evidence="1">
    <location>
        <begin position="104"/>
        <end position="133"/>
    </location>
</feature>
<keyword evidence="4" id="KW-1185">Reference proteome</keyword>
<dbReference type="Proteomes" id="UP001165122">
    <property type="component" value="Unassembled WGS sequence"/>
</dbReference>
<feature type="domain" description="Cyclic nucleotide-binding" evidence="2">
    <location>
        <begin position="400"/>
        <end position="542"/>
    </location>
</feature>
<name>A0A9W7FA05_9STRA</name>
<evidence type="ECO:0000259" key="2">
    <source>
        <dbReference type="PROSITE" id="PS50042"/>
    </source>
</evidence>
<dbReference type="SUPFAM" id="SSF51206">
    <property type="entry name" value="cAMP-binding domain-like"/>
    <property type="match status" value="2"/>
</dbReference>
<dbReference type="Gene3D" id="2.60.120.10">
    <property type="entry name" value="Jelly Rolls"/>
    <property type="match status" value="1"/>
</dbReference>
<dbReference type="InterPro" id="IPR000595">
    <property type="entry name" value="cNMP-bd_dom"/>
</dbReference>
<dbReference type="OrthoDB" id="546434at2759"/>
<dbReference type="InterPro" id="IPR014710">
    <property type="entry name" value="RmlC-like_jellyroll"/>
</dbReference>
<dbReference type="CDD" id="cd00038">
    <property type="entry name" value="CAP_ED"/>
    <property type="match status" value="1"/>
</dbReference>
<dbReference type="AlphaFoldDB" id="A0A9W7FA05"/>
<dbReference type="EMBL" id="BRXW01000096">
    <property type="protein sequence ID" value="GMI06214.1"/>
    <property type="molecule type" value="Genomic_DNA"/>
</dbReference>
<evidence type="ECO:0000313" key="3">
    <source>
        <dbReference type="EMBL" id="GMI06214.1"/>
    </source>
</evidence>
<dbReference type="PANTHER" id="PTHR23011:SF28">
    <property type="entry name" value="CYCLIC NUCLEOTIDE-BINDING DOMAIN CONTAINING PROTEIN"/>
    <property type="match status" value="1"/>
</dbReference>